<dbReference type="SUPFAM" id="SSF69318">
    <property type="entry name" value="Integrin alpha N-terminal domain"/>
    <property type="match status" value="1"/>
</dbReference>
<feature type="signal peptide" evidence="2">
    <location>
        <begin position="1"/>
        <end position="18"/>
    </location>
</feature>
<proteinExistence type="predicted"/>
<dbReference type="PANTHER" id="PTHR32305:SF15">
    <property type="entry name" value="PROTEIN RHSA-RELATED"/>
    <property type="match status" value="1"/>
</dbReference>
<evidence type="ECO:0000313" key="3">
    <source>
        <dbReference type="EMBL" id="MEA9358043.1"/>
    </source>
</evidence>
<dbReference type="PANTHER" id="PTHR32305">
    <property type="match status" value="1"/>
</dbReference>
<keyword evidence="2" id="KW-0732">Signal</keyword>
<dbReference type="Gene3D" id="2.180.10.10">
    <property type="entry name" value="RHS repeat-associated core"/>
    <property type="match status" value="2"/>
</dbReference>
<evidence type="ECO:0000256" key="1">
    <source>
        <dbReference type="SAM" id="MobiDB-lite"/>
    </source>
</evidence>
<evidence type="ECO:0000313" key="4">
    <source>
        <dbReference type="Proteomes" id="UP001302274"/>
    </source>
</evidence>
<dbReference type="InterPro" id="IPR028994">
    <property type="entry name" value="Integrin_alpha_N"/>
</dbReference>
<sequence>MKISLFVTLLIFSFSAFTKVTGPGENDPGKDGNAQLPSIPDVQISGDSSSSSGSAKYTESYFDKRIVQRPKTEVNQYLGDLTTSFSIPFPKGFQSYQGLNFKYNSSQYFNIGYGIGLSLEMPKIQVEQDELTITGISAPGVLIKTSISNFGQERIKKVLAVLQLPASSLSYYLNQSGEDSSLYVQITSNSQVYFAQIKTNGETWIFNQAGNPTHVFGIKNQGLRFFYQKEHVSAIKDMDSLWALKISYSIDTTKIQNYNGNLEDKVLGIKNIQITQGDRTITYNFSYNDEYLTNVNEKGSLKKIFQAEYAFVSEKSFSTIQERNDFAFKANSALTYSSDLKQLEWINTSENSGAFYVDLNGDLYLDKVVLNIKEINTAAQAIFKAYKPKCDYDSMICTPGISKSQLEVLLNNIPQKLTTYIAINKNGSLTYKEDTTLSIKENVIKFLKFTVNETTYKKSSWEVHSLNAETKLLAIPKFIDIDNNGKKDIIICDNDNDLKNFDRSLSGIYAGQKQNSTAVAYYDFLTKNKDDIFQEKGSILSAFLVSSDRSALSKYSKDLENGKFHFVLNASKLTKVNFSEKLACNQYSMPIDYNNDGIPDLLTGNKVTLFARPGSSKTIELTKEDVKKLFNTPSSDLPISSAPVELIDLKNDGQLSFVEAFASYVDRQDRSLVYLQDGMKFKVRRPAPVKLMVKENVTFGGYSQVDYKYHNGSALVSSILFSPRPINGRDSAKYSSQITKQPTYKKVYEYGGSRISDQFNILLGHKDSKESTYLENIDNAQMDLSRIQTSTFDQDFQNGPLFFLSRARKNGRVLKQETFENDGSLASSTTNIYAEKKDLGENRIYSYLQHQMSFTKGNGKEELISSNEVSSPLLQLVYLTKKDISRSSSNIINSLSNYEINQDQFLVLQKSSQTFDENLKKLQSDVLMVYDEDGQLITKKQAGIESYFSYDFLGRIAQTSDQRGKAAQYTYHLTTPLISDLKEDGVSRHFDYDFVTNFVNMSSINSTATYYKWSTDEVLLSVDRESDDKKVNLYQLTKNDLKFEITTADSTREYSVDGFGRIIEVRKLLDEQTTIEKVVTYNDMDLPIRSLLPRFQDERASVALSYEYDALGRQKNELLSGSWNNFNVNFLKKSTYDSEGMFKQSESLNDSIIKKTTFWNNERGQVIAHETPSESVNFSVSSLGQILSVKEIAAKYSYDEFGKLSSTVSASLPWDEMFQQFSPLANKTSSISGDINYDAYNRVLLTKNSSLTAALETSFSYEQGLPLSSKSLFDGKTLLAQNTFDSARHLIQKSFNNTKTSLNYDSFDRLQNENIQTEKENYNISYNFTEGQLASMAPFIKSIEYDAGQKPTLIEFNNKVILNFNYDLFQKIDSIQMALNGPKSVGIIYNEMNNGKPSKLYSNVRFHGLSQKNKAYSYSENLFLKKQPRLTNISKNVSYAQSNLTELNDFHFEYENDLLVKISHPQYGTFKNFVSPDKLWKGTCPENFKSLNECFLKMNADEFQVQGKYTRAIRVQGKIVGVLYAGEFYPALTDHLGSLIALVSPKGDSLAFERVYNEWGEKESVLGDKDLEKNIPWAFAGLIQHPFFNGEVLQSETRQYIPALGLWGSADNLVKWNPNALKGLPGNWSPFLYASGDPVNFIDPTGHYNLAASDGASFNMNFREELKVDDFKKWNSTEGLAYKAQAQKNLGKVIVGGVGMLASASLSGPAIAGGMAGARILALTTSLELNVARVSVGMYIAKNPEKVADYTASIASAVGDIFSGTGSVPTEIPSNKYEMLKFTLERMIDMYSLYEDY</sequence>
<dbReference type="InterPro" id="IPR050708">
    <property type="entry name" value="T6SS_VgrG/RHS"/>
</dbReference>
<dbReference type="Proteomes" id="UP001302274">
    <property type="component" value="Unassembled WGS sequence"/>
</dbReference>
<gene>
    <name evidence="3" type="ORF">SHI21_17555</name>
</gene>
<name>A0ABU5W098_9BACT</name>
<evidence type="ECO:0008006" key="5">
    <source>
        <dbReference type="Google" id="ProtNLM"/>
    </source>
</evidence>
<organism evidence="3 4">
    <name type="scientific">Bacteriovorax antarcticus</name>
    <dbReference type="NCBI Taxonomy" id="3088717"/>
    <lineage>
        <taxon>Bacteria</taxon>
        <taxon>Pseudomonadati</taxon>
        <taxon>Bdellovibrionota</taxon>
        <taxon>Bacteriovoracia</taxon>
        <taxon>Bacteriovoracales</taxon>
        <taxon>Bacteriovoracaceae</taxon>
        <taxon>Bacteriovorax</taxon>
    </lineage>
</organism>
<feature type="region of interest" description="Disordered" evidence="1">
    <location>
        <begin position="23"/>
        <end position="55"/>
    </location>
</feature>
<feature type="chain" id="PRO_5047534666" description="RHS repeat-associated core domain-containing protein" evidence="2">
    <location>
        <begin position="19"/>
        <end position="1797"/>
    </location>
</feature>
<feature type="compositionally biased region" description="Low complexity" evidence="1">
    <location>
        <begin position="45"/>
        <end position="54"/>
    </location>
</feature>
<dbReference type="RefSeq" id="WP_323578286.1">
    <property type="nucleotide sequence ID" value="NZ_JAYGJQ010000002.1"/>
</dbReference>
<evidence type="ECO:0000256" key="2">
    <source>
        <dbReference type="SAM" id="SignalP"/>
    </source>
</evidence>
<reference evidence="3 4" key="1">
    <citation type="submission" date="2023-11" db="EMBL/GenBank/DDBJ databases">
        <title>A Novel Polar Bacteriovorax (B. antarcticus) Isolated from the Biocrust in Antarctica.</title>
        <authorList>
            <person name="Mun W."/>
            <person name="Choi S.Y."/>
            <person name="Mitchell R.J."/>
        </authorList>
    </citation>
    <scope>NUCLEOTIDE SEQUENCE [LARGE SCALE GENOMIC DNA]</scope>
    <source>
        <strain evidence="3 4">PP10</strain>
    </source>
</reference>
<protein>
    <recommendedName>
        <fullName evidence="5">RHS repeat-associated core domain-containing protein</fullName>
    </recommendedName>
</protein>
<accession>A0ABU5W098</accession>
<dbReference type="EMBL" id="JAYGJQ010000002">
    <property type="protein sequence ID" value="MEA9358043.1"/>
    <property type="molecule type" value="Genomic_DNA"/>
</dbReference>
<keyword evidence="4" id="KW-1185">Reference proteome</keyword>
<comment type="caution">
    <text evidence="3">The sequence shown here is derived from an EMBL/GenBank/DDBJ whole genome shotgun (WGS) entry which is preliminary data.</text>
</comment>